<sequence length="131" mass="15072">MQQYSSFTGDKITQPFLVPYDADSPFGLEIPHQCNRDFDDPQSQDLFNQYLRNYPNCANEGDYSWGGTTTEEGQHREESGRSLCYDTSSESQFQQMLLNEGTYSEESDPFHLSIQNPDHLTPSRVWQEGQS</sequence>
<feature type="region of interest" description="Disordered" evidence="1">
    <location>
        <begin position="101"/>
        <end position="131"/>
    </location>
</feature>
<dbReference type="AlphaFoldDB" id="A0A8J8T8I4"/>
<comment type="caution">
    <text evidence="2">The sequence shown here is derived from an EMBL/GenBank/DDBJ whole genome shotgun (WGS) entry which is preliminary data.</text>
</comment>
<evidence type="ECO:0000256" key="1">
    <source>
        <dbReference type="SAM" id="MobiDB-lite"/>
    </source>
</evidence>
<evidence type="ECO:0000313" key="3">
    <source>
        <dbReference type="Proteomes" id="UP000785679"/>
    </source>
</evidence>
<name>A0A8J8T8I4_HALGN</name>
<evidence type="ECO:0000313" key="2">
    <source>
        <dbReference type="EMBL" id="TNV85386.1"/>
    </source>
</evidence>
<reference evidence="2" key="1">
    <citation type="submission" date="2019-06" db="EMBL/GenBank/DDBJ databases">
        <authorList>
            <person name="Zheng W."/>
        </authorList>
    </citation>
    <scope>NUCLEOTIDE SEQUENCE</scope>
    <source>
        <strain evidence="2">QDHG01</strain>
    </source>
</reference>
<proteinExistence type="predicted"/>
<accession>A0A8J8T8I4</accession>
<gene>
    <name evidence="2" type="ORF">FGO68_gene7550</name>
</gene>
<dbReference type="EMBL" id="RRYP01001875">
    <property type="protein sequence ID" value="TNV85386.1"/>
    <property type="molecule type" value="Genomic_DNA"/>
</dbReference>
<dbReference type="Proteomes" id="UP000785679">
    <property type="component" value="Unassembled WGS sequence"/>
</dbReference>
<protein>
    <submittedName>
        <fullName evidence="2">Uncharacterized protein</fullName>
    </submittedName>
</protein>
<keyword evidence="3" id="KW-1185">Reference proteome</keyword>
<organism evidence="2 3">
    <name type="scientific">Halteria grandinella</name>
    <dbReference type="NCBI Taxonomy" id="5974"/>
    <lineage>
        <taxon>Eukaryota</taxon>
        <taxon>Sar</taxon>
        <taxon>Alveolata</taxon>
        <taxon>Ciliophora</taxon>
        <taxon>Intramacronucleata</taxon>
        <taxon>Spirotrichea</taxon>
        <taxon>Stichotrichia</taxon>
        <taxon>Sporadotrichida</taxon>
        <taxon>Halteriidae</taxon>
        <taxon>Halteria</taxon>
    </lineage>
</organism>